<evidence type="ECO:0000313" key="3">
    <source>
        <dbReference type="EMBL" id="SDO68283.1"/>
    </source>
</evidence>
<dbReference type="STRING" id="1090615.SAMN04515671_1688"/>
<organism evidence="3 4">
    <name type="scientific">Nakamurella panacisegetis</name>
    <dbReference type="NCBI Taxonomy" id="1090615"/>
    <lineage>
        <taxon>Bacteria</taxon>
        <taxon>Bacillati</taxon>
        <taxon>Actinomycetota</taxon>
        <taxon>Actinomycetes</taxon>
        <taxon>Nakamurellales</taxon>
        <taxon>Nakamurellaceae</taxon>
        <taxon>Nakamurella</taxon>
    </lineage>
</organism>
<protein>
    <submittedName>
        <fullName evidence="3">Conserved repeat domain-containing protein</fullName>
    </submittedName>
</protein>
<gene>
    <name evidence="3" type="ORF">SAMN04515671_1688</name>
</gene>
<feature type="domain" description="DUF7507" evidence="2">
    <location>
        <begin position="113"/>
        <end position="172"/>
    </location>
</feature>
<dbReference type="Proteomes" id="UP000198741">
    <property type="component" value="Chromosome I"/>
</dbReference>
<dbReference type="AlphaFoldDB" id="A0A1H0LJM9"/>
<name>A0A1H0LJM9_9ACTN</name>
<dbReference type="EMBL" id="LT629710">
    <property type="protein sequence ID" value="SDO68283.1"/>
    <property type="molecule type" value="Genomic_DNA"/>
</dbReference>
<accession>A0A1H0LJM9</accession>
<sequence length="180" mass="17755">MVKSALPTTITAAGQTVTYSFLVTNTGNVSLTNPVVTDTAFTGTGTPSSITCPAITLAPGGSTTCTSTYVATQADADAGTISNTATATATPPPGDGAPTSEPSTATVTVTPGPAITLVKSASPSTITAAGQTVTYSFVVTNSGNVTLTDATVTDGTFSGTGTRPSITCPPAPLRWPLAHR</sequence>
<proteinExistence type="predicted"/>
<keyword evidence="4" id="KW-1185">Reference proteome</keyword>
<feature type="domain" description="DUF7507" evidence="2">
    <location>
        <begin position="1"/>
        <end position="95"/>
    </location>
</feature>
<dbReference type="GO" id="GO:0005975">
    <property type="term" value="P:carbohydrate metabolic process"/>
    <property type="evidence" value="ECO:0007669"/>
    <property type="project" value="UniProtKB-ARBA"/>
</dbReference>
<dbReference type="Pfam" id="PF24346">
    <property type="entry name" value="DUF7507"/>
    <property type="match status" value="2"/>
</dbReference>
<evidence type="ECO:0000259" key="2">
    <source>
        <dbReference type="Pfam" id="PF24346"/>
    </source>
</evidence>
<evidence type="ECO:0000256" key="1">
    <source>
        <dbReference type="SAM" id="MobiDB-lite"/>
    </source>
</evidence>
<feature type="region of interest" description="Disordered" evidence="1">
    <location>
        <begin position="83"/>
        <end position="103"/>
    </location>
</feature>
<dbReference type="NCBIfam" id="TIGR01451">
    <property type="entry name" value="B_ant_repeat"/>
    <property type="match status" value="2"/>
</dbReference>
<dbReference type="InterPro" id="IPR055354">
    <property type="entry name" value="DUF7507"/>
</dbReference>
<dbReference type="Gene3D" id="2.60.40.10">
    <property type="entry name" value="Immunoglobulins"/>
    <property type="match status" value="1"/>
</dbReference>
<dbReference type="InterPro" id="IPR047589">
    <property type="entry name" value="DUF11_rpt"/>
</dbReference>
<reference evidence="3 4" key="1">
    <citation type="submission" date="2016-10" db="EMBL/GenBank/DDBJ databases">
        <authorList>
            <person name="de Groot N.N."/>
        </authorList>
    </citation>
    <scope>NUCLEOTIDE SEQUENCE [LARGE SCALE GENOMIC DNA]</scope>
    <source>
        <strain evidence="4">P4-7,KCTC 19426,CECT 7604</strain>
    </source>
</reference>
<evidence type="ECO:0000313" key="4">
    <source>
        <dbReference type="Proteomes" id="UP000198741"/>
    </source>
</evidence>
<dbReference type="InterPro" id="IPR013783">
    <property type="entry name" value="Ig-like_fold"/>
</dbReference>